<comment type="caution">
    <text evidence="2">The sequence shown here is derived from an EMBL/GenBank/DDBJ whole genome shotgun (WGS) entry which is preliminary data.</text>
</comment>
<dbReference type="Proteomes" id="UP000650511">
    <property type="component" value="Unassembled WGS sequence"/>
</dbReference>
<dbReference type="OrthoDB" id="5490584at2"/>
<accession>A0A8J3A7I3</accession>
<organism evidence="2 3">
    <name type="scientific">Egicoccus halophilus</name>
    <dbReference type="NCBI Taxonomy" id="1670830"/>
    <lineage>
        <taxon>Bacteria</taxon>
        <taxon>Bacillati</taxon>
        <taxon>Actinomycetota</taxon>
        <taxon>Nitriliruptoria</taxon>
        <taxon>Egicoccales</taxon>
        <taxon>Egicoccaceae</taxon>
        <taxon>Egicoccus</taxon>
    </lineage>
</organism>
<dbReference type="Pfam" id="PF02374">
    <property type="entry name" value="ArsA_ATPase"/>
    <property type="match status" value="1"/>
</dbReference>
<dbReference type="GO" id="GO:0016887">
    <property type="term" value="F:ATP hydrolysis activity"/>
    <property type="evidence" value="ECO:0007669"/>
    <property type="project" value="InterPro"/>
</dbReference>
<dbReference type="PANTHER" id="PTHR10803">
    <property type="entry name" value="ARSENICAL PUMP-DRIVING ATPASE ARSENITE-TRANSLOCATING ATPASE"/>
    <property type="match status" value="1"/>
</dbReference>
<feature type="domain" description="ArsA/GET3 Anion-transporting ATPase-like" evidence="1">
    <location>
        <begin position="22"/>
        <end position="300"/>
    </location>
</feature>
<dbReference type="CDD" id="cd02035">
    <property type="entry name" value="ArsA"/>
    <property type="match status" value="1"/>
</dbReference>
<evidence type="ECO:0000259" key="1">
    <source>
        <dbReference type="Pfam" id="PF02374"/>
    </source>
</evidence>
<evidence type="ECO:0000313" key="2">
    <source>
        <dbReference type="EMBL" id="GGI02742.1"/>
    </source>
</evidence>
<dbReference type="Gene3D" id="3.40.50.300">
    <property type="entry name" value="P-loop containing nucleotide triphosphate hydrolases"/>
    <property type="match status" value="1"/>
</dbReference>
<dbReference type="AlphaFoldDB" id="A0A8J3A7I3"/>
<dbReference type="SUPFAM" id="SSF52540">
    <property type="entry name" value="P-loop containing nucleoside triphosphate hydrolases"/>
    <property type="match status" value="1"/>
</dbReference>
<dbReference type="EMBL" id="BMHA01000001">
    <property type="protein sequence ID" value="GGI02742.1"/>
    <property type="molecule type" value="Genomic_DNA"/>
</dbReference>
<keyword evidence="3" id="KW-1185">Reference proteome</keyword>
<protein>
    <submittedName>
        <fullName evidence="2">Anion transporter</fullName>
    </submittedName>
</protein>
<proteinExistence type="predicted"/>
<reference evidence="2" key="1">
    <citation type="journal article" date="2014" name="Int. J. Syst. Evol. Microbiol.">
        <title>Complete genome sequence of Corynebacterium casei LMG S-19264T (=DSM 44701T), isolated from a smear-ripened cheese.</title>
        <authorList>
            <consortium name="US DOE Joint Genome Institute (JGI-PGF)"/>
            <person name="Walter F."/>
            <person name="Albersmeier A."/>
            <person name="Kalinowski J."/>
            <person name="Ruckert C."/>
        </authorList>
    </citation>
    <scope>NUCLEOTIDE SEQUENCE</scope>
    <source>
        <strain evidence="2">CGMCC 1.14988</strain>
    </source>
</reference>
<name>A0A8J3A7I3_9ACTN</name>
<dbReference type="RefSeq" id="WP_130648186.1">
    <property type="nucleotide sequence ID" value="NZ_BMHA01000001.1"/>
</dbReference>
<dbReference type="InterPro" id="IPR025723">
    <property type="entry name" value="ArsA/GET3_ATPase-like"/>
</dbReference>
<reference evidence="2" key="2">
    <citation type="submission" date="2020-09" db="EMBL/GenBank/DDBJ databases">
        <authorList>
            <person name="Sun Q."/>
            <person name="Zhou Y."/>
        </authorList>
    </citation>
    <scope>NUCLEOTIDE SEQUENCE</scope>
    <source>
        <strain evidence="2">CGMCC 1.14988</strain>
    </source>
</reference>
<gene>
    <name evidence="2" type="ORF">GCM10011354_01390</name>
</gene>
<dbReference type="GO" id="GO:0005524">
    <property type="term" value="F:ATP binding"/>
    <property type="evidence" value="ECO:0007669"/>
    <property type="project" value="InterPro"/>
</dbReference>
<sequence>MSDHLAEARRHSLAASVDDAHVLVTTGSGGVGKTTSAAAIGLAAARRGRRTLVLTIDPARRLAQAMGIDELDDEPARVEVPDAADGGELWAMMLDMQTTFDRLIDRHATSRERADNIKQNRIYRTLSSTLSGTQEYMAMERLHELHDTGEWDLLVVDTPPTRSALDFLDAPNRMTSFLEGRLLSLLMRPGMAAGKRVGRVVGFGATTFMKVAGRVTGMDLLDDLASFFRNFEGMYEGFKERAEQVRDLLQQPSSRFVVVTSADPPPLREAKFFLERLEQEGLHAAGVVVNRIRPEIPRDPSDAALQRAVEAQGDDDEGQAVAGALALLADVRNLANRQRRDVAAALYGVPVPSLVEVPLYGRDVHDLDGLRAIADTLTA</sequence>
<dbReference type="InterPro" id="IPR016300">
    <property type="entry name" value="ATPase_ArsA/GET3"/>
</dbReference>
<dbReference type="PANTHER" id="PTHR10803:SF26">
    <property type="entry name" value="ANION TRANSPORTER ATPASE-RELATED"/>
    <property type="match status" value="1"/>
</dbReference>
<dbReference type="InterPro" id="IPR027417">
    <property type="entry name" value="P-loop_NTPase"/>
</dbReference>
<evidence type="ECO:0000313" key="3">
    <source>
        <dbReference type="Proteomes" id="UP000650511"/>
    </source>
</evidence>